<proteinExistence type="predicted"/>
<dbReference type="PANTHER" id="PTHR12526">
    <property type="entry name" value="GLYCOSYLTRANSFERASE"/>
    <property type="match status" value="1"/>
</dbReference>
<dbReference type="Proteomes" id="UP000640299">
    <property type="component" value="Chromosome"/>
</dbReference>
<dbReference type="RefSeq" id="WP_204178305.1">
    <property type="nucleotide sequence ID" value="NZ_CP069389.1"/>
</dbReference>
<dbReference type="GO" id="GO:0047355">
    <property type="term" value="F:CDP-glycerol glycerophosphotransferase activity"/>
    <property type="evidence" value="ECO:0007669"/>
    <property type="project" value="InterPro"/>
</dbReference>
<dbReference type="AlphaFoldDB" id="A0AB37HL55"/>
<dbReference type="InterPro" id="IPR007554">
    <property type="entry name" value="Glycerophosphate_synth"/>
</dbReference>
<dbReference type="Pfam" id="PF04464">
    <property type="entry name" value="Glyphos_transf"/>
    <property type="match status" value="1"/>
</dbReference>
<name>A0AB37HL55_MAMSC</name>
<dbReference type="PANTHER" id="PTHR12526:SF630">
    <property type="entry name" value="GLYCOSYLTRANSFERASE"/>
    <property type="match status" value="1"/>
</dbReference>
<dbReference type="Pfam" id="PF00534">
    <property type="entry name" value="Glycos_transf_1"/>
    <property type="match status" value="1"/>
</dbReference>
<dbReference type="EMBL" id="CP069389">
    <property type="protein sequence ID" value="QRN90966.1"/>
    <property type="molecule type" value="Genomic_DNA"/>
</dbReference>
<reference evidence="2" key="1">
    <citation type="submission" date="2021-02" db="EMBL/GenBank/DDBJ databases">
        <title>cfr and optrA-positive Staphylococcus spp.</title>
        <authorList>
            <person name="Chen L."/>
        </authorList>
    </citation>
    <scope>NUCLEOTIDE SEQUENCE</scope>
    <source>
        <strain evidence="2">GDQ20D70P</strain>
    </source>
</reference>
<dbReference type="InterPro" id="IPR043149">
    <property type="entry name" value="TagF_N"/>
</dbReference>
<dbReference type="InterPro" id="IPR001296">
    <property type="entry name" value="Glyco_trans_1"/>
</dbReference>
<evidence type="ECO:0000259" key="1">
    <source>
        <dbReference type="Pfam" id="PF00534"/>
    </source>
</evidence>
<gene>
    <name evidence="2" type="ORF">JRU67_13105</name>
</gene>
<accession>A0AB37HL55</accession>
<feature type="domain" description="Glycosyl transferase family 1" evidence="1">
    <location>
        <begin position="580"/>
        <end position="738"/>
    </location>
</feature>
<dbReference type="Gene3D" id="3.40.50.11820">
    <property type="match status" value="1"/>
</dbReference>
<dbReference type="GO" id="GO:0016757">
    <property type="term" value="F:glycosyltransferase activity"/>
    <property type="evidence" value="ECO:0007669"/>
    <property type="project" value="InterPro"/>
</dbReference>
<sequence>MSKFKKVKSVFLKQFDEYEKPIKLYKDNHGFKKVVDYTEDFLKLKIDENAILIIGTEKISNNMESLIKILIEKYSNKKITLALEKNSEYYNKNITIIEKESKEYLNKLSSSKVIIADGLIPNYFIKKNKQKVIQLPDLLSGRYDEESKFDTNRINIQRGLFQTSHIIFKSKAEADFYIDLFNLKNIYKGKIFVNQNIYFSNKSSDVPDNINLLILTKKYTQDNLDKILEQANNLLSNCWVYVHPDLYKYYERFSELKYILIDRKISKEDLNLHDYNIISDNYSDLIGARNYYYHMDNSEFQFLETDKQVFIENYDIIEKIIDEKDTNFIKIDNKKQNLIMYCGGFLHNGITSSAINLSHSIDYDLYNLIIIDKGNLGEVERYNLNRLHPKANIIYRIGQSNITFTEYRKNQFILQRRGFRKYLGERDLRNLYRRELKRLIGDVDVDVAIDFSGYVPFWTAMFAFSKARKKVIYQHNDLKSETEKVIDGKFKHRYILPRVFSLYKFYDNIVSVSLQTKELNAKNLSQYASYRKFDYINNQINFNDILIKINESKEKKVVTVENNQYYVVDDFNNNYILEPKDIEDKTIKLITIGRLSPEKDHHKLFLAIRKLLDEKPDTKLILNVLGSGILEDELKKLINQLELTNYINMMGQVSNPYLYLNEADCFVLSSNHEGQPMVLLESLALHKPIIATDIVGNRGVLEGTNGLLVENSIEGLKDGMKKLLAGEVKENNQFDINDYNQASITRFYEKVCK</sequence>
<dbReference type="GO" id="GO:0016020">
    <property type="term" value="C:membrane"/>
    <property type="evidence" value="ECO:0007669"/>
    <property type="project" value="InterPro"/>
</dbReference>
<dbReference type="SUPFAM" id="SSF53756">
    <property type="entry name" value="UDP-Glycosyltransferase/glycogen phosphorylase"/>
    <property type="match status" value="1"/>
</dbReference>
<evidence type="ECO:0000313" key="2">
    <source>
        <dbReference type="EMBL" id="QRN90966.1"/>
    </source>
</evidence>
<protein>
    <submittedName>
        <fullName evidence="2">Glycosyltransferase</fullName>
    </submittedName>
</protein>
<dbReference type="CDD" id="cd03811">
    <property type="entry name" value="GT4_GT28_WabH-like"/>
    <property type="match status" value="1"/>
</dbReference>
<evidence type="ECO:0000313" key="3">
    <source>
        <dbReference type="Proteomes" id="UP000640299"/>
    </source>
</evidence>
<organism evidence="2 3">
    <name type="scientific">Mammaliicoccus sciuri</name>
    <name type="common">Staphylococcus sciuri</name>
    <dbReference type="NCBI Taxonomy" id="1296"/>
    <lineage>
        <taxon>Bacteria</taxon>
        <taxon>Bacillati</taxon>
        <taxon>Bacillota</taxon>
        <taxon>Bacilli</taxon>
        <taxon>Bacillales</taxon>
        <taxon>Staphylococcaceae</taxon>
        <taxon>Mammaliicoccus</taxon>
    </lineage>
</organism>
<dbReference type="Gene3D" id="3.40.50.2000">
    <property type="entry name" value="Glycogen Phosphorylase B"/>
    <property type="match status" value="2"/>
</dbReference>